<dbReference type="EMBL" id="BOQT01000018">
    <property type="protein sequence ID" value="GIN22631.1"/>
    <property type="molecule type" value="Genomic_DNA"/>
</dbReference>
<evidence type="ECO:0000313" key="1">
    <source>
        <dbReference type="EMBL" id="GIN22631.1"/>
    </source>
</evidence>
<proteinExistence type="predicted"/>
<evidence type="ECO:0000313" key="2">
    <source>
        <dbReference type="Proteomes" id="UP000680279"/>
    </source>
</evidence>
<sequence length="84" mass="9795">MTKFAEKFWTPYSQVTTLGGKELNRNEVIGKEFIVIDEKDKNSYDFEEVGTMYIVELDGAILIEAYPEEVEAEEQKRQIEIHGY</sequence>
<dbReference type="RefSeq" id="WP_212963743.1">
    <property type="nucleotide sequence ID" value="NZ_BOQT01000018.1"/>
</dbReference>
<gene>
    <name evidence="1" type="ORF">J1TS3_37650</name>
</gene>
<keyword evidence="2" id="KW-1185">Reference proteome</keyword>
<protein>
    <submittedName>
        <fullName evidence="1">Uncharacterized protein</fullName>
    </submittedName>
</protein>
<name>A0ABQ4KAJ0_9BACI</name>
<organism evidence="1 2">
    <name type="scientific">Siminovitchia fordii</name>
    <dbReference type="NCBI Taxonomy" id="254759"/>
    <lineage>
        <taxon>Bacteria</taxon>
        <taxon>Bacillati</taxon>
        <taxon>Bacillota</taxon>
        <taxon>Bacilli</taxon>
        <taxon>Bacillales</taxon>
        <taxon>Bacillaceae</taxon>
        <taxon>Siminovitchia</taxon>
    </lineage>
</organism>
<dbReference type="Proteomes" id="UP000680279">
    <property type="component" value="Unassembled WGS sequence"/>
</dbReference>
<comment type="caution">
    <text evidence="1">The sequence shown here is derived from an EMBL/GenBank/DDBJ whole genome shotgun (WGS) entry which is preliminary data.</text>
</comment>
<accession>A0ABQ4KAJ0</accession>
<reference evidence="1 2" key="1">
    <citation type="submission" date="2021-03" db="EMBL/GenBank/DDBJ databases">
        <title>Antimicrobial resistance genes in bacteria isolated from Japanese honey, and their potential for conferring macrolide and lincosamide resistance in the American foulbrood pathogen Paenibacillus larvae.</title>
        <authorList>
            <person name="Okamoto M."/>
            <person name="Kumagai M."/>
            <person name="Kanamori H."/>
            <person name="Takamatsu D."/>
        </authorList>
    </citation>
    <scope>NUCLEOTIDE SEQUENCE [LARGE SCALE GENOMIC DNA]</scope>
    <source>
        <strain evidence="1 2">J1TS3</strain>
    </source>
</reference>